<dbReference type="InterPro" id="IPR001611">
    <property type="entry name" value="Leu-rich_rpt"/>
</dbReference>
<keyword evidence="8" id="KW-0675">Receptor</keyword>
<keyword evidence="7" id="KW-0472">Membrane</keyword>
<dbReference type="PANTHER" id="PTHR27000:SF803">
    <property type="entry name" value="RECEPTOR-LIKE PROTEIN 45"/>
    <property type="match status" value="1"/>
</dbReference>
<keyword evidence="3" id="KW-0812">Transmembrane</keyword>
<gene>
    <name evidence="12" type="ORF">IV203_003251</name>
</gene>
<organism evidence="12 13">
    <name type="scientific">Nitzschia inconspicua</name>
    <dbReference type="NCBI Taxonomy" id="303405"/>
    <lineage>
        <taxon>Eukaryota</taxon>
        <taxon>Sar</taxon>
        <taxon>Stramenopiles</taxon>
        <taxon>Ochrophyta</taxon>
        <taxon>Bacillariophyta</taxon>
        <taxon>Bacillariophyceae</taxon>
        <taxon>Bacillariophycidae</taxon>
        <taxon>Bacillariales</taxon>
        <taxon>Bacillariaceae</taxon>
        <taxon>Nitzschia</taxon>
    </lineage>
</organism>
<evidence type="ECO:0000256" key="9">
    <source>
        <dbReference type="ARBA" id="ARBA00023180"/>
    </source>
</evidence>
<evidence type="ECO:0000256" key="1">
    <source>
        <dbReference type="ARBA" id="ARBA00004167"/>
    </source>
</evidence>
<evidence type="ECO:0000256" key="7">
    <source>
        <dbReference type="ARBA" id="ARBA00023136"/>
    </source>
</evidence>
<evidence type="ECO:0000256" key="10">
    <source>
        <dbReference type="SAM" id="MobiDB-lite"/>
    </source>
</evidence>
<keyword evidence="13" id="KW-1185">Reference proteome</keyword>
<feature type="signal peptide" evidence="11">
    <location>
        <begin position="1"/>
        <end position="27"/>
    </location>
</feature>
<feature type="compositionally biased region" description="Low complexity" evidence="10">
    <location>
        <begin position="93"/>
        <end position="102"/>
    </location>
</feature>
<feature type="chain" id="PRO_5039907627" evidence="11">
    <location>
        <begin position="28"/>
        <end position="571"/>
    </location>
</feature>
<dbReference type="GO" id="GO:0016020">
    <property type="term" value="C:membrane"/>
    <property type="evidence" value="ECO:0007669"/>
    <property type="project" value="UniProtKB-SubCell"/>
</dbReference>
<feature type="compositionally biased region" description="Polar residues" evidence="10">
    <location>
        <begin position="81"/>
        <end position="91"/>
    </location>
</feature>
<keyword evidence="9" id="KW-0325">Glycoprotein</keyword>
<feature type="region of interest" description="Disordered" evidence="10">
    <location>
        <begin position="67"/>
        <end position="102"/>
    </location>
</feature>
<dbReference type="Proteomes" id="UP000693970">
    <property type="component" value="Unassembled WGS sequence"/>
</dbReference>
<protein>
    <submittedName>
        <fullName evidence="12">Leucine rich repeat LRR-containing protein</fullName>
    </submittedName>
</protein>
<evidence type="ECO:0000256" key="11">
    <source>
        <dbReference type="SAM" id="SignalP"/>
    </source>
</evidence>
<sequence>MKVPCVALEVLLMSLSILFQSPEVVHGRRHTRRGAFPLPHLDDSLLNHHRRSQEHENESFELLMGKGKSRYSDSPSDYPSQEPSGRSNFPQDPSATAAPTFIPTPAPAVVTIESPSTSPPITSLDPFEVTPMVTIPALPTPAPTFAQPPIREVVPDKTNPTSTPSNKLERVSAKLVDMLSPFSYDFDSWIFDESSYQFKALLRTTEQQGIDQFSSSKILQYWVLYCLYFSTNGDGNDLDMNTSTTARQPNASPGWKNTEGWESTNLDPCQDKWFGIVCDVQSQVTGVRLQRNGLNGVFPFEIVFLAAAGSYHKEGVGNLRRLEVFSNEDLMRSNSSDLLLESLVGLEVLNYRETKFGRNGPIPKLPYTLQEFDCSYASHTGPIPEESFAGLNVLVFASLDGNDFQSSLPTSLVSLQNIQYLTVRNSSLVGTLSYMENMTSIVEHSVDKNPQLSGPLFTFLGNLPNLRSLSASDCSLTGTIPVELAMPNLVQLWLHGNSLQGTIPSVFSNIEELRILSLEDNSLSGTVPFDLCLSTYNNDLSALSVDCDTSVDCSAFFPDCCSCCGRDGCGS</sequence>
<evidence type="ECO:0000313" key="13">
    <source>
        <dbReference type="Proteomes" id="UP000693970"/>
    </source>
</evidence>
<keyword evidence="6" id="KW-1133">Transmembrane helix</keyword>
<evidence type="ECO:0000256" key="6">
    <source>
        <dbReference type="ARBA" id="ARBA00022989"/>
    </source>
</evidence>
<proteinExistence type="predicted"/>
<comment type="subcellular location">
    <subcellularLocation>
        <location evidence="1">Membrane</location>
        <topology evidence="1">Single-pass membrane protein</topology>
    </subcellularLocation>
</comment>
<evidence type="ECO:0000256" key="5">
    <source>
        <dbReference type="ARBA" id="ARBA00022737"/>
    </source>
</evidence>
<accession>A0A9K3L378</accession>
<keyword evidence="2" id="KW-0433">Leucine-rich repeat</keyword>
<comment type="caution">
    <text evidence="12">The sequence shown here is derived from an EMBL/GenBank/DDBJ whole genome shotgun (WGS) entry which is preliminary data.</text>
</comment>
<dbReference type="EMBL" id="JAGRRH010000016">
    <property type="protein sequence ID" value="KAG7353896.1"/>
    <property type="molecule type" value="Genomic_DNA"/>
</dbReference>
<evidence type="ECO:0000256" key="3">
    <source>
        <dbReference type="ARBA" id="ARBA00022692"/>
    </source>
</evidence>
<dbReference type="OrthoDB" id="40427at2759"/>
<evidence type="ECO:0000256" key="4">
    <source>
        <dbReference type="ARBA" id="ARBA00022729"/>
    </source>
</evidence>
<dbReference type="AlphaFoldDB" id="A0A9K3L378"/>
<evidence type="ECO:0000256" key="2">
    <source>
        <dbReference type="ARBA" id="ARBA00022614"/>
    </source>
</evidence>
<dbReference type="Pfam" id="PF00560">
    <property type="entry name" value="LRR_1"/>
    <property type="match status" value="2"/>
</dbReference>
<keyword evidence="5" id="KW-0677">Repeat</keyword>
<evidence type="ECO:0000256" key="8">
    <source>
        <dbReference type="ARBA" id="ARBA00023170"/>
    </source>
</evidence>
<reference evidence="12" key="2">
    <citation type="submission" date="2021-04" db="EMBL/GenBank/DDBJ databases">
        <authorList>
            <person name="Podell S."/>
        </authorList>
    </citation>
    <scope>NUCLEOTIDE SEQUENCE</scope>
    <source>
        <strain evidence="12">Hildebrandi</strain>
    </source>
</reference>
<evidence type="ECO:0000313" key="12">
    <source>
        <dbReference type="EMBL" id="KAG7353896.1"/>
    </source>
</evidence>
<dbReference type="PANTHER" id="PTHR27000">
    <property type="entry name" value="LEUCINE-RICH REPEAT RECEPTOR-LIKE PROTEIN KINASE FAMILY PROTEIN-RELATED"/>
    <property type="match status" value="1"/>
</dbReference>
<name>A0A9K3L378_9STRA</name>
<keyword evidence="4 11" id="KW-0732">Signal</keyword>
<reference evidence="12" key="1">
    <citation type="journal article" date="2021" name="Sci. Rep.">
        <title>Diploid genomic architecture of Nitzschia inconspicua, an elite biomass production diatom.</title>
        <authorList>
            <person name="Oliver A."/>
            <person name="Podell S."/>
            <person name="Pinowska A."/>
            <person name="Traller J.C."/>
            <person name="Smith S.R."/>
            <person name="McClure R."/>
            <person name="Beliaev A."/>
            <person name="Bohutskyi P."/>
            <person name="Hill E.A."/>
            <person name="Rabines A."/>
            <person name="Zheng H."/>
            <person name="Allen L.Z."/>
            <person name="Kuo A."/>
            <person name="Grigoriev I.V."/>
            <person name="Allen A.E."/>
            <person name="Hazlebeck D."/>
            <person name="Allen E.E."/>
        </authorList>
    </citation>
    <scope>NUCLEOTIDE SEQUENCE</scope>
    <source>
        <strain evidence="12">Hildebrandi</strain>
    </source>
</reference>